<dbReference type="PANTHER" id="PTHR40980:SF3">
    <property type="entry name" value="TONB-DEPENDENT RECEPTOR-LIKE BETA-BARREL DOMAIN-CONTAINING PROTEIN"/>
    <property type="match status" value="1"/>
</dbReference>
<dbReference type="InterPro" id="IPR010104">
    <property type="entry name" value="TonB_rcpt_bac"/>
</dbReference>
<name>A0ABU7LSD3_9PROT</name>
<dbReference type="InterPro" id="IPR037066">
    <property type="entry name" value="Plug_dom_sf"/>
</dbReference>
<feature type="domain" description="TonB-dependent receptor-like beta-barrel" evidence="6">
    <location>
        <begin position="480"/>
        <end position="1019"/>
    </location>
</feature>
<accession>A0ABU7LSD3</accession>
<gene>
    <name evidence="8" type="ORF">V0U79_10665</name>
</gene>
<proteinExistence type="inferred from homology"/>
<evidence type="ECO:0000313" key="8">
    <source>
        <dbReference type="EMBL" id="MEE2526833.1"/>
    </source>
</evidence>
<evidence type="ECO:0000259" key="7">
    <source>
        <dbReference type="Pfam" id="PF07715"/>
    </source>
</evidence>
<comment type="subcellular location">
    <subcellularLocation>
        <location evidence="1 4">Cell outer membrane</location>
    </subcellularLocation>
</comment>
<feature type="signal peptide" evidence="5">
    <location>
        <begin position="1"/>
        <end position="34"/>
    </location>
</feature>
<dbReference type="Gene3D" id="2.40.170.20">
    <property type="entry name" value="TonB-dependent receptor, beta-barrel domain"/>
    <property type="match status" value="1"/>
</dbReference>
<feature type="domain" description="TonB-dependent receptor plug" evidence="7">
    <location>
        <begin position="70"/>
        <end position="178"/>
    </location>
</feature>
<keyword evidence="5" id="KW-0732">Signal</keyword>
<keyword evidence="2 4" id="KW-0472">Membrane</keyword>
<evidence type="ECO:0000256" key="1">
    <source>
        <dbReference type="ARBA" id="ARBA00004442"/>
    </source>
</evidence>
<keyword evidence="4" id="KW-0798">TonB box</keyword>
<dbReference type="SUPFAM" id="SSF56935">
    <property type="entry name" value="Porins"/>
    <property type="match status" value="1"/>
</dbReference>
<comment type="caution">
    <text evidence="8">The sequence shown here is derived from an EMBL/GenBank/DDBJ whole genome shotgun (WGS) entry which is preliminary data.</text>
</comment>
<dbReference type="Gene3D" id="2.170.130.10">
    <property type="entry name" value="TonB-dependent receptor, plug domain"/>
    <property type="match status" value="1"/>
</dbReference>
<evidence type="ECO:0000256" key="2">
    <source>
        <dbReference type="ARBA" id="ARBA00023136"/>
    </source>
</evidence>
<dbReference type="RefSeq" id="WP_330199496.1">
    <property type="nucleotide sequence ID" value="NZ_JAZDRP010000006.1"/>
</dbReference>
<dbReference type="Pfam" id="PF00593">
    <property type="entry name" value="TonB_dep_Rec_b-barrel"/>
    <property type="match status" value="1"/>
</dbReference>
<feature type="chain" id="PRO_5046119731" evidence="5">
    <location>
        <begin position="35"/>
        <end position="1056"/>
    </location>
</feature>
<evidence type="ECO:0000256" key="5">
    <source>
        <dbReference type="SAM" id="SignalP"/>
    </source>
</evidence>
<dbReference type="PANTHER" id="PTHR40980">
    <property type="entry name" value="PLUG DOMAIN-CONTAINING PROTEIN"/>
    <property type="match status" value="1"/>
</dbReference>
<dbReference type="EMBL" id="JAZDRP010000006">
    <property type="protein sequence ID" value="MEE2526833.1"/>
    <property type="molecule type" value="Genomic_DNA"/>
</dbReference>
<evidence type="ECO:0000313" key="9">
    <source>
        <dbReference type="Proteomes" id="UP001354971"/>
    </source>
</evidence>
<keyword evidence="3" id="KW-0998">Cell outer membrane</keyword>
<evidence type="ECO:0000256" key="3">
    <source>
        <dbReference type="ARBA" id="ARBA00023237"/>
    </source>
</evidence>
<evidence type="ECO:0000259" key="6">
    <source>
        <dbReference type="Pfam" id="PF00593"/>
    </source>
</evidence>
<evidence type="ECO:0000256" key="4">
    <source>
        <dbReference type="RuleBase" id="RU003357"/>
    </source>
</evidence>
<keyword evidence="8" id="KW-0675">Receptor</keyword>
<sequence>MTNSNKSRRWGASKYALLATTALVTAFGAPGAMAQDAETDTDENAEARDVVVVRGVRGALLNARNIRRNSDTLVDSIAATDVSELPDLSVAEALSRVPGVVTQRFELGGSDGDFPSPEGSGNIIRGLQYVRSEFNGRDAFSANGGRALEWASIPPELIGAVEVYKNQTASMVEGGISGTVNLRTLLPFDRDDRIAVFAADQTFTDLAEEWSPGFSVVLGDSWDTANGRFGLLGSFSTSELQSNINGFQYGPLLAISNPDVPSTNMALPGGWQARDADINRARDSYYLASQWRSSGGNVEFSFTAIRVENEIETNERTIEFFTDAESWASWSILDGPGSRSFRPFASEGLPRCNGAGEAANGGIGICENLIPVGSGLMESGVVSNNLRDWLGQTGNLQTPLQSLAIAQRQESMTQDFAANLQWRVSDRLFVELDAHYTEAEASLQRLWTGGNHFADYRFDFSDIENPQIELFMSDQVRLADWGGTFRGADPGILGDLNDPRYAFLLYSADEFQDNSGDLFATRGDAQYEFDGDGWFDSIDFGARYSRREQNNRSAGLNWAAIAPPWAGGYLPYANLTDGAYDVHNFADFQRGGVFLGTNTSIVFPSRAQMQDYTAFVNMLAGQPLIGGGVNGDGNLQLGDWVPLRQNGVVDYANRGSDGSVREETFNAYFQTNYSRELQNGQSLSGNFGLRYINSETTGGGILSFAELAADNPADPTQPRDFLPETAAYLDQANTQNSISNSYSYVLPSFNLRWDLNDEWLVRVAASRAITPANIADLNSNQSQVAELGFVVDPTATPPVITDVVLGGINVFGGNPNLAPIESTNLDVAVEWYFGSDGLFTVSAFYKELENIIVYGEEVVDTITLDGYTVPVTYFGNTNRNNGNVEGIEIAYQQFFTEWPGLLGNLGVQANFTYLASEATALPTVRDQDSDGVDGFLTVYRWGVADLLGLSDYSYNLIGIYQSDTLEARLAYNWRSEYVSSYRDYITGNPIIQDDIGFLDASVRWDITDNITVRAQVANILDTKSVAYQQVDARGQRFGRSVFVNDRRFEFGLRYEF</sequence>
<reference evidence="8 9" key="1">
    <citation type="submission" date="2024-01" db="EMBL/GenBank/DDBJ databases">
        <title>Hyphobacterium bacterium isolated from marine sediment.</title>
        <authorList>
            <person name="Zhao S."/>
        </authorList>
    </citation>
    <scope>NUCLEOTIDE SEQUENCE [LARGE SCALE GENOMIC DNA]</scope>
    <source>
        <strain evidence="9">HN65</strain>
    </source>
</reference>
<keyword evidence="9" id="KW-1185">Reference proteome</keyword>
<dbReference type="Pfam" id="PF07715">
    <property type="entry name" value="Plug"/>
    <property type="match status" value="1"/>
</dbReference>
<protein>
    <submittedName>
        <fullName evidence="8">TonB-dependent receptor</fullName>
    </submittedName>
</protein>
<dbReference type="NCBIfam" id="TIGR01782">
    <property type="entry name" value="TonB-Xanth-Caul"/>
    <property type="match status" value="1"/>
</dbReference>
<dbReference type="InterPro" id="IPR000531">
    <property type="entry name" value="Beta-barrel_TonB"/>
</dbReference>
<organism evidence="8 9">
    <name type="scientific">Hyphobacterium lacteum</name>
    <dbReference type="NCBI Taxonomy" id="3116575"/>
    <lineage>
        <taxon>Bacteria</taxon>
        <taxon>Pseudomonadati</taxon>
        <taxon>Pseudomonadota</taxon>
        <taxon>Alphaproteobacteria</taxon>
        <taxon>Maricaulales</taxon>
        <taxon>Maricaulaceae</taxon>
        <taxon>Hyphobacterium</taxon>
    </lineage>
</organism>
<comment type="similarity">
    <text evidence="4">Belongs to the TonB-dependent receptor family.</text>
</comment>
<dbReference type="Proteomes" id="UP001354971">
    <property type="component" value="Unassembled WGS sequence"/>
</dbReference>
<dbReference type="InterPro" id="IPR012910">
    <property type="entry name" value="Plug_dom"/>
</dbReference>
<dbReference type="InterPro" id="IPR036942">
    <property type="entry name" value="Beta-barrel_TonB_sf"/>
</dbReference>